<evidence type="ECO:0000313" key="4">
    <source>
        <dbReference type="Proteomes" id="UP000663870"/>
    </source>
</evidence>
<dbReference type="EMBL" id="CAJNOH010011448">
    <property type="protein sequence ID" value="CAF1524748.1"/>
    <property type="molecule type" value="Genomic_DNA"/>
</dbReference>
<keyword evidence="4" id="KW-1185">Reference proteome</keyword>
<dbReference type="Proteomes" id="UP000663854">
    <property type="component" value="Unassembled WGS sequence"/>
</dbReference>
<gene>
    <name evidence="3" type="ORF">JXQ802_LOCUS56385</name>
    <name evidence="2" type="ORF">PYM288_LOCUS39822</name>
</gene>
<name>A0A816FLR4_9BILA</name>
<protein>
    <submittedName>
        <fullName evidence="3">Uncharacterized protein</fullName>
    </submittedName>
</protein>
<sequence length="394" mass="44566">TQEAMERYGHLLEKALQSRMHEDIPSGCEEWMLKNGKENRGKNSTTAAISSSKSPLNQQLSSPSHNKISLRNVAFGEIPSSPGYVLHQAVSSCTHKNDSLNHERGLNVCAQDITTSDDDLSFLHDVGEEVSSDEELDVTVKSSWNPKISATRSTKSKKGLVKQKETSTPKRLHLLTNDDDTLHDDHLILQQIFDYVKQINSNVLKLQKHQQQTTINLDRLEKFLNILCNNQKKIAKSLVKHRIPITLENDNRSVEIDGEQSGNQYVTFVRGDGSVVELLSVPGNKQNTIKYALKLIDVLFTDIQDFQNINVKKADEDPRIKSIYTAVKRKFDYSADEMSCVWPPIHDSILSKRRNEQKKLKISTDTSNVSSFLIYTLPLLSFLQISPIKPCQLQ</sequence>
<feature type="region of interest" description="Disordered" evidence="1">
    <location>
        <begin position="37"/>
        <end position="63"/>
    </location>
</feature>
<comment type="caution">
    <text evidence="3">The sequence shown here is derived from an EMBL/GenBank/DDBJ whole genome shotgun (WGS) entry which is preliminary data.</text>
</comment>
<feature type="non-terminal residue" evidence="3">
    <location>
        <position position="1"/>
    </location>
</feature>
<evidence type="ECO:0000313" key="3">
    <source>
        <dbReference type="EMBL" id="CAF1663231.1"/>
    </source>
</evidence>
<feature type="compositionally biased region" description="Polar residues" evidence="1">
    <location>
        <begin position="42"/>
        <end position="63"/>
    </location>
</feature>
<organism evidence="3 4">
    <name type="scientific">Rotaria sordida</name>
    <dbReference type="NCBI Taxonomy" id="392033"/>
    <lineage>
        <taxon>Eukaryota</taxon>
        <taxon>Metazoa</taxon>
        <taxon>Spiralia</taxon>
        <taxon>Gnathifera</taxon>
        <taxon>Rotifera</taxon>
        <taxon>Eurotatoria</taxon>
        <taxon>Bdelloidea</taxon>
        <taxon>Philodinida</taxon>
        <taxon>Philodinidae</taxon>
        <taxon>Rotaria</taxon>
    </lineage>
</organism>
<dbReference type="Proteomes" id="UP000663870">
    <property type="component" value="Unassembled WGS sequence"/>
</dbReference>
<proteinExistence type="predicted"/>
<evidence type="ECO:0000256" key="1">
    <source>
        <dbReference type="SAM" id="MobiDB-lite"/>
    </source>
</evidence>
<evidence type="ECO:0000313" key="2">
    <source>
        <dbReference type="EMBL" id="CAF1524748.1"/>
    </source>
</evidence>
<dbReference type="EMBL" id="CAJNOL010013299">
    <property type="protein sequence ID" value="CAF1663231.1"/>
    <property type="molecule type" value="Genomic_DNA"/>
</dbReference>
<reference evidence="3" key="1">
    <citation type="submission" date="2021-02" db="EMBL/GenBank/DDBJ databases">
        <authorList>
            <person name="Nowell W R."/>
        </authorList>
    </citation>
    <scope>NUCLEOTIDE SEQUENCE</scope>
</reference>
<accession>A0A816FLR4</accession>
<dbReference type="AlphaFoldDB" id="A0A816FLR4"/>